<dbReference type="PROSITE" id="PS50297">
    <property type="entry name" value="ANK_REP_REGION"/>
    <property type="match status" value="1"/>
</dbReference>
<evidence type="ECO:0000256" key="3">
    <source>
        <dbReference type="PROSITE-ProRule" id="PRU00023"/>
    </source>
</evidence>
<feature type="compositionally biased region" description="Acidic residues" evidence="4">
    <location>
        <begin position="184"/>
        <end position="196"/>
    </location>
</feature>
<evidence type="ECO:0000256" key="2">
    <source>
        <dbReference type="ARBA" id="ARBA00023043"/>
    </source>
</evidence>
<sequence length="272" mass="29959">MLLQPPQPRLAFFPLLLSIKPLTPRRFTVKRFERMPVPTNLERAVAPAGASAPKNIWIAAGEGDLDRVKDCVEREGISPTAADEFTYTPLHAAASYGHLDILRYLLSHPSAPSDAVNVTDSDLDTPLFVCETVEAARCLIEEFHANAKHTNSEGLTAAQQAFENEHEDLAQYIASVTGESLQAEQEEEDVLGEDENGDARTDGRALTQEEQAAEDERLDAQTDQLMARVGEIMTRAEREGFDPEDELRALVSDSVVRQIREGMQTSNPTDSA</sequence>
<feature type="region of interest" description="Disordered" evidence="4">
    <location>
        <begin position="179"/>
        <end position="219"/>
    </location>
</feature>
<accession>M9LMJ9</accession>
<dbReference type="PANTHER" id="PTHR24171:SF9">
    <property type="entry name" value="ANKYRIN REPEAT DOMAIN-CONTAINING PROTEIN 39"/>
    <property type="match status" value="1"/>
</dbReference>
<dbReference type="Gene3D" id="1.25.40.20">
    <property type="entry name" value="Ankyrin repeat-containing domain"/>
    <property type="match status" value="1"/>
</dbReference>
<name>M9LMJ9_PSEA3</name>
<keyword evidence="2 3" id="KW-0040">ANK repeat</keyword>
<dbReference type="EMBL" id="DF196773">
    <property type="protein sequence ID" value="GAC72806.1"/>
    <property type="molecule type" value="Genomic_DNA"/>
</dbReference>
<dbReference type="PROSITE" id="PS50088">
    <property type="entry name" value="ANK_REPEAT"/>
    <property type="match status" value="1"/>
</dbReference>
<proteinExistence type="predicted"/>
<dbReference type="STRING" id="1151754.M9LMJ9"/>
<dbReference type="Proteomes" id="UP000011976">
    <property type="component" value="Unassembled WGS sequence"/>
</dbReference>
<dbReference type="OrthoDB" id="19174at2759"/>
<gene>
    <name evidence="5" type="ORF">PANT_7c00280</name>
</gene>
<reference evidence="6" key="1">
    <citation type="journal article" date="2013" name="Genome Announc.">
        <title>Genome sequence of the basidiomycetous yeast Pseudozyma antarctica T-34, a producer of the glycolipid biosurfactants mannosylerythritol lipids.</title>
        <authorList>
            <person name="Morita T."/>
            <person name="Koike H."/>
            <person name="Koyama Y."/>
            <person name="Hagiwara H."/>
            <person name="Ito E."/>
            <person name="Fukuoka T."/>
            <person name="Imura T."/>
            <person name="Machida M."/>
            <person name="Kitamoto D."/>
        </authorList>
    </citation>
    <scope>NUCLEOTIDE SEQUENCE [LARGE SCALE GENOMIC DNA]</scope>
    <source>
        <strain evidence="6">T-34</strain>
    </source>
</reference>
<evidence type="ECO:0000256" key="4">
    <source>
        <dbReference type="SAM" id="MobiDB-lite"/>
    </source>
</evidence>
<evidence type="ECO:0000313" key="5">
    <source>
        <dbReference type="EMBL" id="GAC72806.1"/>
    </source>
</evidence>
<dbReference type="SMART" id="SM00248">
    <property type="entry name" value="ANK"/>
    <property type="match status" value="2"/>
</dbReference>
<dbReference type="PANTHER" id="PTHR24171">
    <property type="entry name" value="ANKYRIN REPEAT DOMAIN-CONTAINING PROTEIN 39-RELATED"/>
    <property type="match status" value="1"/>
</dbReference>
<evidence type="ECO:0000256" key="1">
    <source>
        <dbReference type="ARBA" id="ARBA00022737"/>
    </source>
</evidence>
<evidence type="ECO:0000313" key="6">
    <source>
        <dbReference type="Proteomes" id="UP000011976"/>
    </source>
</evidence>
<organism evidence="5 6">
    <name type="scientific">Pseudozyma antarctica (strain T-34)</name>
    <name type="common">Yeast</name>
    <name type="synonym">Candida antarctica</name>
    <dbReference type="NCBI Taxonomy" id="1151754"/>
    <lineage>
        <taxon>Eukaryota</taxon>
        <taxon>Fungi</taxon>
        <taxon>Dikarya</taxon>
        <taxon>Basidiomycota</taxon>
        <taxon>Ustilaginomycotina</taxon>
        <taxon>Ustilaginomycetes</taxon>
        <taxon>Ustilaginales</taxon>
        <taxon>Ustilaginaceae</taxon>
        <taxon>Moesziomyces</taxon>
    </lineage>
</organism>
<dbReference type="InterPro" id="IPR002110">
    <property type="entry name" value="Ankyrin_rpt"/>
</dbReference>
<keyword evidence="1" id="KW-0677">Repeat</keyword>
<dbReference type="Pfam" id="PF13637">
    <property type="entry name" value="Ank_4"/>
    <property type="match status" value="1"/>
</dbReference>
<protein>
    <submittedName>
        <fullName evidence="5">FOG: Ankyrin repeat</fullName>
    </submittedName>
</protein>
<dbReference type="AlphaFoldDB" id="M9LMJ9"/>
<dbReference type="SUPFAM" id="SSF48403">
    <property type="entry name" value="Ankyrin repeat"/>
    <property type="match status" value="1"/>
</dbReference>
<feature type="repeat" description="ANK" evidence="3">
    <location>
        <begin position="85"/>
        <end position="108"/>
    </location>
</feature>
<dbReference type="InterPro" id="IPR036770">
    <property type="entry name" value="Ankyrin_rpt-contain_sf"/>
</dbReference>